<dbReference type="RefSeq" id="WP_203357649.1">
    <property type="nucleotide sequence ID" value="NZ_CP069127.1"/>
</dbReference>
<protein>
    <submittedName>
        <fullName evidence="1">Uncharacterized protein</fullName>
    </submittedName>
</protein>
<evidence type="ECO:0000313" key="1">
    <source>
        <dbReference type="EMBL" id="QRG70684.1"/>
    </source>
</evidence>
<gene>
    <name evidence="1" type="ORF">JNE38_19300</name>
</gene>
<organism evidence="1 2">
    <name type="scientific">Brevibacillus choshinensis</name>
    <dbReference type="NCBI Taxonomy" id="54911"/>
    <lineage>
        <taxon>Bacteria</taxon>
        <taxon>Bacillati</taxon>
        <taxon>Bacillota</taxon>
        <taxon>Bacilli</taxon>
        <taxon>Bacillales</taxon>
        <taxon>Paenibacillaceae</taxon>
        <taxon>Brevibacillus</taxon>
    </lineage>
</organism>
<accession>A0ABX7FY36</accession>
<dbReference type="Proteomes" id="UP000596248">
    <property type="component" value="Chromosome"/>
</dbReference>
<name>A0ABX7FY36_BRECH</name>
<evidence type="ECO:0000313" key="2">
    <source>
        <dbReference type="Proteomes" id="UP000596248"/>
    </source>
</evidence>
<dbReference type="EMBL" id="CP069127">
    <property type="protein sequence ID" value="QRG70684.1"/>
    <property type="molecule type" value="Genomic_DNA"/>
</dbReference>
<keyword evidence="2" id="KW-1185">Reference proteome</keyword>
<sequence length="60" mass="6543">MKMTVNNQKLEIGKFSSDGVSQSSIVLIGDTEEIVCSSVFDTPVDSLIISKQVPIRSTLR</sequence>
<reference evidence="1 2" key="1">
    <citation type="submission" date="2021-01" db="EMBL/GenBank/DDBJ databases">
        <title>Identification of strong promoters based on the transcriptome of Brevibacillus choshinensis.</title>
        <authorList>
            <person name="Yao D."/>
            <person name="Zhang K."/>
            <person name="Wu J."/>
        </authorList>
    </citation>
    <scope>NUCLEOTIDE SEQUENCE [LARGE SCALE GENOMIC DNA]</scope>
    <source>
        <strain evidence="1 2">HPD31-SP3</strain>
    </source>
</reference>
<proteinExistence type="predicted"/>